<name>A0A9J7AYP1_9PROT</name>
<protein>
    <submittedName>
        <fullName evidence="1">PAS domain-containing protein</fullName>
    </submittedName>
</protein>
<dbReference type="Proteomes" id="UP001060336">
    <property type="component" value="Chromosome"/>
</dbReference>
<dbReference type="RefSeq" id="WP_257770837.1">
    <property type="nucleotide sequence ID" value="NZ_CP102480.1"/>
</dbReference>
<evidence type="ECO:0000313" key="1">
    <source>
        <dbReference type="EMBL" id="UUX51388.1"/>
    </source>
</evidence>
<gene>
    <name evidence="1" type="ORF">NUH88_06750</name>
</gene>
<evidence type="ECO:0000313" key="2">
    <source>
        <dbReference type="Proteomes" id="UP001060336"/>
    </source>
</evidence>
<keyword evidence="2" id="KW-1185">Reference proteome</keyword>
<dbReference type="Pfam" id="PF07310">
    <property type="entry name" value="PAS_5"/>
    <property type="match status" value="1"/>
</dbReference>
<dbReference type="InterPro" id="IPR009922">
    <property type="entry name" value="DUF1457"/>
</dbReference>
<reference evidence="1" key="1">
    <citation type="submission" date="2022-08" db="EMBL/GenBank/DDBJ databases">
        <title>Nisaea acidiphila sp. nov., isolated from a marine algal debris and emended description of the genus Nisaea Urios et al. 2008.</title>
        <authorList>
            <person name="Kwon K."/>
        </authorList>
    </citation>
    <scope>NUCLEOTIDE SEQUENCE</scope>
    <source>
        <strain evidence="1">MEBiC11861</strain>
    </source>
</reference>
<organism evidence="1 2">
    <name type="scientific">Nisaea acidiphila</name>
    <dbReference type="NCBI Taxonomy" id="1862145"/>
    <lineage>
        <taxon>Bacteria</taxon>
        <taxon>Pseudomonadati</taxon>
        <taxon>Pseudomonadota</taxon>
        <taxon>Alphaproteobacteria</taxon>
        <taxon>Rhodospirillales</taxon>
        <taxon>Thalassobaculaceae</taxon>
        <taxon>Nisaea</taxon>
    </lineage>
</organism>
<proteinExistence type="predicted"/>
<dbReference type="KEGG" id="naci:NUH88_06750"/>
<accession>A0A9J7AYP1</accession>
<dbReference type="AlphaFoldDB" id="A0A9J7AYP1"/>
<sequence>MMNTAFIELAANKHRDEMNFRALSLLAYWYSACGDRSVPDRHAFDPIALRDWLGFISIYEHAPTLSDFTNRLEGTLISDMTGQDWTGQKASDVDRSFGSKFGDELSEVLETCTPSIDIVPIFQKRYRTATKILMPVAGKGNDKASQVFLAMFPNW</sequence>
<dbReference type="EMBL" id="CP102480">
    <property type="protein sequence ID" value="UUX51388.1"/>
    <property type="molecule type" value="Genomic_DNA"/>
</dbReference>